<evidence type="ECO:0000256" key="1">
    <source>
        <dbReference type="ARBA" id="ARBA00004141"/>
    </source>
</evidence>
<keyword evidence="7" id="KW-1185">Reference proteome</keyword>
<comment type="subcellular location">
    <subcellularLocation>
        <location evidence="1">Membrane</location>
        <topology evidence="1">Multi-pass membrane protein</topology>
    </subcellularLocation>
</comment>
<accession>A0A229FSV3</accession>
<evidence type="ECO:0000313" key="6">
    <source>
        <dbReference type="EMBL" id="OXL14648.1"/>
    </source>
</evidence>
<evidence type="ECO:0008006" key="8">
    <source>
        <dbReference type="Google" id="ProtNLM"/>
    </source>
</evidence>
<sequence>MIGLVHPKMLWLSLRPFLFVSIAWGILFFFIWEPTLEIIRVFITTSFLTAWIADVMSATGWDEIRAVMAPLLLVMVLIPLITISLLVFVAFTSIPAVIKHLSKQTQYQSLHQANAGGVWGSIVYALISIFICFFFLLITLPIWWIPPMVAILPPLLWGWLTMRLMSYDVLALHASAEERDALIAEHRWRLLAMGIISGLVGAVPTFFWATSAIAFIFFPIVSFFALWIYSLVFIFSALWFAHYLLNALREYRMVNGVVLNDA</sequence>
<evidence type="ECO:0000256" key="2">
    <source>
        <dbReference type="ARBA" id="ARBA00022692"/>
    </source>
</evidence>
<keyword evidence="2 5" id="KW-0812">Transmembrane</keyword>
<feature type="transmembrane region" description="Helical" evidence="5">
    <location>
        <begin position="12"/>
        <end position="32"/>
    </location>
</feature>
<dbReference type="Proteomes" id="UP000215188">
    <property type="component" value="Unassembled WGS sequence"/>
</dbReference>
<reference evidence="6 7" key="1">
    <citation type="submission" date="2017-06" db="EMBL/GenBank/DDBJ databases">
        <title>Reclassification of a Polynucleobacter cosmopolitanus strain isolated from tropical Lake Victoria as Polynucleobacter victoriensis comb. nov.</title>
        <authorList>
            <person name="Hahn M.W."/>
        </authorList>
    </citation>
    <scope>NUCLEOTIDE SEQUENCE [LARGE SCALE GENOMIC DNA]</scope>
    <source>
        <strain evidence="6 7">MWH-MoIso2</strain>
    </source>
</reference>
<feature type="transmembrane region" description="Helical" evidence="5">
    <location>
        <begin position="188"/>
        <end position="218"/>
    </location>
</feature>
<feature type="transmembrane region" description="Helical" evidence="5">
    <location>
        <begin position="71"/>
        <end position="98"/>
    </location>
</feature>
<evidence type="ECO:0000256" key="3">
    <source>
        <dbReference type="ARBA" id="ARBA00022989"/>
    </source>
</evidence>
<dbReference type="Pfam" id="PF07264">
    <property type="entry name" value="EI24"/>
    <property type="match status" value="1"/>
</dbReference>
<proteinExistence type="predicted"/>
<evidence type="ECO:0000256" key="4">
    <source>
        <dbReference type="ARBA" id="ARBA00023136"/>
    </source>
</evidence>
<feature type="transmembrane region" description="Helical" evidence="5">
    <location>
        <begin position="224"/>
        <end position="245"/>
    </location>
</feature>
<dbReference type="EMBL" id="NJGG01000003">
    <property type="protein sequence ID" value="OXL14648.1"/>
    <property type="molecule type" value="Genomic_DNA"/>
</dbReference>
<keyword evidence="3 5" id="KW-1133">Transmembrane helix</keyword>
<gene>
    <name evidence="6" type="ORF">AOC33_08575</name>
</gene>
<keyword evidence="4 5" id="KW-0472">Membrane</keyword>
<evidence type="ECO:0000313" key="7">
    <source>
        <dbReference type="Proteomes" id="UP000215188"/>
    </source>
</evidence>
<evidence type="ECO:0000256" key="5">
    <source>
        <dbReference type="SAM" id="Phobius"/>
    </source>
</evidence>
<dbReference type="InterPro" id="IPR059112">
    <property type="entry name" value="CysZ/EI24"/>
</dbReference>
<name>A0A229FSV3_9BURK</name>
<feature type="transmembrane region" description="Helical" evidence="5">
    <location>
        <begin position="118"/>
        <end position="144"/>
    </location>
</feature>
<comment type="caution">
    <text evidence="6">The sequence shown here is derived from an EMBL/GenBank/DDBJ whole genome shotgun (WGS) entry which is preliminary data.</text>
</comment>
<organism evidence="6 7">
    <name type="scientific">Polynucleobacter cosmopolitanus</name>
    <dbReference type="NCBI Taxonomy" id="351345"/>
    <lineage>
        <taxon>Bacteria</taxon>
        <taxon>Pseudomonadati</taxon>
        <taxon>Pseudomonadota</taxon>
        <taxon>Betaproteobacteria</taxon>
        <taxon>Burkholderiales</taxon>
        <taxon>Burkholderiaceae</taxon>
        <taxon>Polynucleobacter</taxon>
    </lineage>
</organism>
<dbReference type="AlphaFoldDB" id="A0A229FSV3"/>
<dbReference type="OrthoDB" id="8565703at2"/>
<feature type="transmembrane region" description="Helical" evidence="5">
    <location>
        <begin position="39"/>
        <end position="59"/>
    </location>
</feature>
<protein>
    <recommendedName>
        <fullName evidence="8">EI24 domain-containing protein</fullName>
    </recommendedName>
</protein>